<gene>
    <name evidence="1" type="ORF">Tci_931280</name>
</gene>
<dbReference type="AlphaFoldDB" id="A0A699XQU5"/>
<comment type="caution">
    <text evidence="1">The sequence shown here is derived from an EMBL/GenBank/DDBJ whole genome shotgun (WGS) entry which is preliminary data.</text>
</comment>
<feature type="non-terminal residue" evidence="1">
    <location>
        <position position="1"/>
    </location>
</feature>
<feature type="non-terminal residue" evidence="1">
    <location>
        <position position="82"/>
    </location>
</feature>
<accession>A0A699XQU5</accession>
<reference evidence="1" key="1">
    <citation type="journal article" date="2019" name="Sci. Rep.">
        <title>Draft genome of Tanacetum cinerariifolium, the natural source of mosquito coil.</title>
        <authorList>
            <person name="Yamashiro T."/>
            <person name="Shiraishi A."/>
            <person name="Satake H."/>
            <person name="Nakayama K."/>
        </authorList>
    </citation>
    <scope>NUCLEOTIDE SEQUENCE</scope>
</reference>
<organism evidence="1">
    <name type="scientific">Tanacetum cinerariifolium</name>
    <name type="common">Dalmatian daisy</name>
    <name type="synonym">Chrysanthemum cinerariifolium</name>
    <dbReference type="NCBI Taxonomy" id="118510"/>
    <lineage>
        <taxon>Eukaryota</taxon>
        <taxon>Viridiplantae</taxon>
        <taxon>Streptophyta</taxon>
        <taxon>Embryophyta</taxon>
        <taxon>Tracheophyta</taxon>
        <taxon>Spermatophyta</taxon>
        <taxon>Magnoliopsida</taxon>
        <taxon>eudicotyledons</taxon>
        <taxon>Gunneridae</taxon>
        <taxon>Pentapetalae</taxon>
        <taxon>asterids</taxon>
        <taxon>campanulids</taxon>
        <taxon>Asterales</taxon>
        <taxon>Asteraceae</taxon>
        <taxon>Asteroideae</taxon>
        <taxon>Anthemideae</taxon>
        <taxon>Anthemidinae</taxon>
        <taxon>Tanacetum</taxon>
    </lineage>
</organism>
<name>A0A699XQU5_TANCI</name>
<dbReference type="EMBL" id="BKCJ011863388">
    <property type="protein sequence ID" value="GFD59311.1"/>
    <property type="molecule type" value="Genomic_DNA"/>
</dbReference>
<protein>
    <submittedName>
        <fullName evidence="1">Uncharacterized protein</fullName>
    </submittedName>
</protein>
<proteinExistence type="predicted"/>
<sequence>LLDLVEILIGDGPRLSELEQRAHGLGVDGCEAIDDTCGIEEDNGTQLLAQAAVDLELGVVDLGVERDLVMPRDDGVRHLAAD</sequence>
<evidence type="ECO:0000313" key="1">
    <source>
        <dbReference type="EMBL" id="GFD59311.1"/>
    </source>
</evidence>